<name>A0ABQ6MX14_9STRA</name>
<feature type="transmembrane region" description="Helical" evidence="1">
    <location>
        <begin position="564"/>
        <end position="585"/>
    </location>
</feature>
<keyword evidence="1" id="KW-0472">Membrane</keyword>
<feature type="transmembrane region" description="Helical" evidence="1">
    <location>
        <begin position="247"/>
        <end position="268"/>
    </location>
</feature>
<keyword evidence="1" id="KW-1133">Transmembrane helix</keyword>
<comment type="caution">
    <text evidence="2">The sequence shown here is derived from an EMBL/GenBank/DDBJ whole genome shotgun (WGS) entry which is preliminary data.</text>
</comment>
<dbReference type="PANTHER" id="PTHR32251:SF17">
    <property type="entry name" value="STEROID 5-ALPHA REDUCTASE C-TERMINAL DOMAIN-CONTAINING PROTEIN"/>
    <property type="match status" value="1"/>
</dbReference>
<feature type="transmembrane region" description="Helical" evidence="1">
    <location>
        <begin position="625"/>
        <end position="657"/>
    </location>
</feature>
<feature type="transmembrane region" description="Helical" evidence="1">
    <location>
        <begin position="82"/>
        <end position="105"/>
    </location>
</feature>
<feature type="transmembrane region" description="Helical" evidence="1">
    <location>
        <begin position="52"/>
        <end position="70"/>
    </location>
</feature>
<feature type="transmembrane region" description="Helical" evidence="1">
    <location>
        <begin position="535"/>
        <end position="552"/>
    </location>
</feature>
<feature type="transmembrane region" description="Helical" evidence="1">
    <location>
        <begin position="275"/>
        <end position="293"/>
    </location>
</feature>
<dbReference type="Proteomes" id="UP001165060">
    <property type="component" value="Unassembled WGS sequence"/>
</dbReference>
<evidence type="ECO:0000313" key="2">
    <source>
        <dbReference type="EMBL" id="GMI34359.1"/>
    </source>
</evidence>
<feature type="transmembrane region" description="Helical" evidence="1">
    <location>
        <begin position="192"/>
        <end position="211"/>
    </location>
</feature>
<protein>
    <recommendedName>
        <fullName evidence="4">Steroid 5-alpha reductase C-terminal domain-containing protein</fullName>
    </recommendedName>
</protein>
<feature type="transmembrane region" description="Helical" evidence="1">
    <location>
        <begin position="117"/>
        <end position="136"/>
    </location>
</feature>
<sequence>MASGSDLPPGHVHVFPPVGGESTIIMLDVLFLSMTLLTLLHASRSASPRAGYTLALSGLLLGLVTEHLSLRLGGTHCHASGLLVVSECSSLNSVLFYVPWVYVGITCAKSLTSPTSWSFPLITGTLFFCLCGVYESQGPSMGWWLWPKPDMIVKEGCDILQFGELAGDPGNLVASKHAYDALFTRVHGCPALAPYFHFAFGWGIAFAYQLTSFRGHPVLLSLLGPALGMLWDPPVRVFDYLLGADQAAAAASIMAFFILLPLIFTTLSSPSSPDLLLFSIPLLNTAFFGYNAAFGNGAGVIDTNLRVFVLTLCAFALVLYGKACGVFVGGRGGGGGGMDSDEVLQSLIDAFTINHGRGPTGEEVEQWRDTFAEAVAGTEGKKDGEEETKYTGNGWLDRLQKDAQKDELDASNTSGAFFVFLTVIQPPACVLVAWWFGIPFEYALVPIGTHLFMFFVSQYVLGTCKYFDITGETTFFPLIAYSHMTGVGGLRSTVVTTLALIWCTRLGLFLGWRIMKRGSDWRFDKLMEAPAYNCFGWVAQGTWIFLQGFAVWHTNNVAPASDDIGLVTYVGVAVWAIGLGCEHVADMQKTKWNSNTKSGRQTTWMREGLWKYSRHPNFFGENTNWLGIFIASGCHPVAFVSPLWSWFFLVFTSLMLLEKRLDKKFGGKEEYEVYKQNTSGGFV</sequence>
<feature type="transmembrane region" description="Helical" evidence="1">
    <location>
        <begin position="218"/>
        <end position="235"/>
    </location>
</feature>
<evidence type="ECO:0000313" key="3">
    <source>
        <dbReference type="Proteomes" id="UP001165060"/>
    </source>
</evidence>
<feature type="transmembrane region" description="Helical" evidence="1">
    <location>
        <begin position="305"/>
        <end position="328"/>
    </location>
</feature>
<dbReference type="PANTHER" id="PTHR32251">
    <property type="entry name" value="3-OXO-5-ALPHA-STEROID 4-DEHYDROGENASE"/>
    <property type="match status" value="1"/>
</dbReference>
<evidence type="ECO:0008006" key="4">
    <source>
        <dbReference type="Google" id="ProtNLM"/>
    </source>
</evidence>
<organism evidence="2 3">
    <name type="scientific">Tetraparma gracilis</name>
    <dbReference type="NCBI Taxonomy" id="2962635"/>
    <lineage>
        <taxon>Eukaryota</taxon>
        <taxon>Sar</taxon>
        <taxon>Stramenopiles</taxon>
        <taxon>Ochrophyta</taxon>
        <taxon>Bolidophyceae</taxon>
        <taxon>Parmales</taxon>
        <taxon>Triparmaceae</taxon>
        <taxon>Tetraparma</taxon>
    </lineage>
</organism>
<keyword evidence="1" id="KW-0812">Transmembrane</keyword>
<feature type="transmembrane region" description="Helical" evidence="1">
    <location>
        <begin position="494"/>
        <end position="515"/>
    </location>
</feature>
<gene>
    <name evidence="2" type="ORF">TeGR_g7760</name>
</gene>
<dbReference type="Gene3D" id="1.20.120.1630">
    <property type="match status" value="1"/>
</dbReference>
<dbReference type="EMBL" id="BRYB01001820">
    <property type="protein sequence ID" value="GMI34359.1"/>
    <property type="molecule type" value="Genomic_DNA"/>
</dbReference>
<reference evidence="2 3" key="1">
    <citation type="journal article" date="2023" name="Commun. Biol.">
        <title>Genome analysis of Parmales, the sister group of diatoms, reveals the evolutionary specialization of diatoms from phago-mixotrophs to photoautotrophs.</title>
        <authorList>
            <person name="Ban H."/>
            <person name="Sato S."/>
            <person name="Yoshikawa S."/>
            <person name="Yamada K."/>
            <person name="Nakamura Y."/>
            <person name="Ichinomiya M."/>
            <person name="Sato N."/>
            <person name="Blanc-Mathieu R."/>
            <person name="Endo H."/>
            <person name="Kuwata A."/>
            <person name="Ogata H."/>
        </authorList>
    </citation>
    <scope>NUCLEOTIDE SEQUENCE [LARGE SCALE GENOMIC DNA]</scope>
</reference>
<dbReference type="InterPro" id="IPR010721">
    <property type="entry name" value="UstE-like"/>
</dbReference>
<feature type="transmembrane region" description="Helical" evidence="1">
    <location>
        <begin position="415"/>
        <end position="436"/>
    </location>
</feature>
<dbReference type="Pfam" id="PF06966">
    <property type="entry name" value="DUF1295"/>
    <property type="match status" value="1"/>
</dbReference>
<evidence type="ECO:0000256" key="1">
    <source>
        <dbReference type="SAM" id="Phobius"/>
    </source>
</evidence>
<accession>A0ABQ6MX14</accession>
<dbReference type="PROSITE" id="PS50244">
    <property type="entry name" value="S5A_REDUCTASE"/>
    <property type="match status" value="1"/>
</dbReference>
<keyword evidence="3" id="KW-1185">Reference proteome</keyword>
<feature type="transmembrane region" description="Helical" evidence="1">
    <location>
        <begin position="23"/>
        <end position="40"/>
    </location>
</feature>
<proteinExistence type="predicted"/>